<reference evidence="1 2" key="1">
    <citation type="submission" date="2023-02" db="EMBL/GenBank/DDBJ databases">
        <title>Complete genome sequence of a novel bacterium Oceanimonas sp. NTOU-MSR1 isolated from marine coast sediment.</title>
        <authorList>
            <person name="Yang H.-T."/>
            <person name="Chen Y.-L."/>
            <person name="Ho Y.-N."/>
        </authorList>
    </citation>
    <scope>NUCLEOTIDE SEQUENCE [LARGE SCALE GENOMIC DNA]</scope>
    <source>
        <strain evidence="1 2">NTOU-MSR1</strain>
    </source>
</reference>
<accession>A0AA50KR25</accession>
<organism evidence="1 2">
    <name type="scientific">Oceanimonas pelagia</name>
    <dbReference type="NCBI Taxonomy" id="3028314"/>
    <lineage>
        <taxon>Bacteria</taxon>
        <taxon>Pseudomonadati</taxon>
        <taxon>Pseudomonadota</taxon>
        <taxon>Gammaproteobacteria</taxon>
        <taxon>Aeromonadales</taxon>
        <taxon>Aeromonadaceae</taxon>
        <taxon>Oceanimonas</taxon>
    </lineage>
</organism>
<protein>
    <recommendedName>
        <fullName evidence="3">Tail sheath protein</fullName>
    </recommendedName>
</protein>
<gene>
    <name evidence="1" type="ORF">PU634_05130</name>
</gene>
<evidence type="ECO:0000313" key="2">
    <source>
        <dbReference type="Proteomes" id="UP001223802"/>
    </source>
</evidence>
<keyword evidence="2" id="KW-1185">Reference proteome</keyword>
<dbReference type="KEGG" id="ope:PU634_05130"/>
<dbReference type="Proteomes" id="UP001223802">
    <property type="component" value="Chromosome"/>
</dbReference>
<dbReference type="RefSeq" id="WP_306762986.1">
    <property type="nucleotide sequence ID" value="NZ_CP118224.1"/>
</dbReference>
<dbReference type="AlphaFoldDB" id="A0AA50KR25"/>
<evidence type="ECO:0008006" key="3">
    <source>
        <dbReference type="Google" id="ProtNLM"/>
    </source>
</evidence>
<evidence type="ECO:0000313" key="1">
    <source>
        <dbReference type="EMBL" id="WMC11751.1"/>
    </source>
</evidence>
<proteinExistence type="predicted"/>
<dbReference type="EMBL" id="CP118224">
    <property type="protein sequence ID" value="WMC11751.1"/>
    <property type="molecule type" value="Genomic_DNA"/>
</dbReference>
<sequence length="534" mass="58368">MQLNPLRDNSELPAGSNSDQVFAIAMRATRGRIDKAFMVTRGNVKARLGKGESTRVNALNEAWVQTVEALQKGAYAAVVSRLHTSEAALSWIVVKETLDVGEVPTGNYTFEVSATEPVAPYLFAIKHLECFNDGIKVSFHADENRVGGVNQGNSMVTLRLLDKDDEKLAEYTGSLLPGDIDDNGNSKYLPDVIANRTDTLEVLVGATTEIAPTSSAYGYDGVTPKWASSDVLIYFTEGSTTYAVEDAQRAASQLEKTQYDYGYIASGGTKSAPLMDALLGLMHRVNRQFRFDVPGDLDPEAAVAWVEQMNVSGRDSAHLAHAFWAPLKCNDPTGINPRFHLGTATLNIAKACARNAQTNAKGFAPKNYPVAGRDWPVDRSGIIQTYTPDDPEMNLLARAKINPVIYSVYSGGGRYVWFDSLTCAPVDNSLRKLISVADMSSSIDDAVTRFAKDALQKPMKVAVKMTTDFLQTLFEGAEASDWIVPSADPEMGGAAFRFVVAPNEASPYDRMDVSYWLRYDGTNRQTFVTQTLSR</sequence>
<name>A0AA50KR25_9GAMM</name>